<dbReference type="Proteomes" id="UP000015347">
    <property type="component" value="Unassembled WGS sequence"/>
</dbReference>
<dbReference type="RefSeq" id="WP_020043262.1">
    <property type="nucleotide sequence ID" value="NZ_KE557276.1"/>
</dbReference>
<protein>
    <submittedName>
        <fullName evidence="1">Uncharacterized protein</fullName>
    </submittedName>
</protein>
<dbReference type="OrthoDB" id="7852408at2"/>
<dbReference type="AlphaFoldDB" id="S9RVV0"/>
<comment type="caution">
    <text evidence="1">The sequence shown here is derived from an EMBL/GenBank/DDBJ whole genome shotgun (WGS) entry which is preliminary data.</text>
</comment>
<accession>S9RVV0</accession>
<gene>
    <name evidence="1" type="ORF">Salmuc_02489</name>
</gene>
<name>S9RVV0_9RHOB</name>
<organism evidence="1 2">
    <name type="scientific">Salipiger mucosus DSM 16094</name>
    <dbReference type="NCBI Taxonomy" id="1123237"/>
    <lineage>
        <taxon>Bacteria</taxon>
        <taxon>Pseudomonadati</taxon>
        <taxon>Pseudomonadota</taxon>
        <taxon>Alphaproteobacteria</taxon>
        <taxon>Rhodobacterales</taxon>
        <taxon>Roseobacteraceae</taxon>
        <taxon>Salipiger</taxon>
    </lineage>
</organism>
<sequence>MIDLTAPQRAKLYLAMRDALDVTDEPQDRHAARRLALCELVSKFTGDDGAFALHEAFRLADALDHHLTEHANGPEFGFSVANVARLVGGDRDTAKAALRLLGACPTFDAEGPDDWATAPREMVESIRFPRDALAAQVRLELEEAEAFAA</sequence>
<dbReference type="EMBL" id="APVH01000027">
    <property type="protein sequence ID" value="EPX82120.1"/>
    <property type="molecule type" value="Genomic_DNA"/>
</dbReference>
<evidence type="ECO:0000313" key="1">
    <source>
        <dbReference type="EMBL" id="EPX82120.1"/>
    </source>
</evidence>
<dbReference type="HOGENOM" id="CLU_1748352_0_0_5"/>
<proteinExistence type="predicted"/>
<keyword evidence="2" id="KW-1185">Reference proteome</keyword>
<reference evidence="2" key="1">
    <citation type="journal article" date="2014" name="Stand. Genomic Sci.">
        <title>Genome sequence of the exopolysaccharide-producing Salipiger mucosus type strain (DSM 16094(T)), a moderately halophilic member of the Roseobacter clade.</title>
        <authorList>
            <person name="Riedel T."/>
            <person name="Spring S."/>
            <person name="Fiebig A."/>
            <person name="Petersen J."/>
            <person name="Kyrpides N.C."/>
            <person name="Goker M."/>
            <person name="Klenk H.P."/>
        </authorList>
    </citation>
    <scope>NUCLEOTIDE SEQUENCE [LARGE SCALE GENOMIC DNA]</scope>
    <source>
        <strain evidence="2">DSM 16094</strain>
    </source>
</reference>
<evidence type="ECO:0000313" key="2">
    <source>
        <dbReference type="Proteomes" id="UP000015347"/>
    </source>
</evidence>
<dbReference type="STRING" id="1123237.Salmuc_02489"/>